<evidence type="ECO:0000313" key="9">
    <source>
        <dbReference type="EMBL" id="TFK48866.1"/>
    </source>
</evidence>
<feature type="compositionally biased region" description="Low complexity" evidence="7">
    <location>
        <begin position="1105"/>
        <end position="1120"/>
    </location>
</feature>
<feature type="compositionally biased region" description="Low complexity" evidence="7">
    <location>
        <begin position="578"/>
        <end position="592"/>
    </location>
</feature>
<dbReference type="GO" id="GO:0005829">
    <property type="term" value="C:cytosol"/>
    <property type="evidence" value="ECO:0007669"/>
    <property type="project" value="TreeGrafter"/>
</dbReference>
<feature type="compositionally biased region" description="Basic residues" evidence="7">
    <location>
        <begin position="789"/>
        <end position="803"/>
    </location>
</feature>
<feature type="region of interest" description="Disordered" evidence="7">
    <location>
        <begin position="548"/>
        <end position="567"/>
    </location>
</feature>
<dbReference type="GO" id="GO:0061700">
    <property type="term" value="C:GATOR2 complex"/>
    <property type="evidence" value="ECO:0007669"/>
    <property type="project" value="TreeGrafter"/>
</dbReference>
<feature type="compositionally biased region" description="Polar residues" evidence="7">
    <location>
        <begin position="769"/>
        <end position="783"/>
    </location>
</feature>
<sequence>MLSTTKPSPRRPSIHIPGASSFSIADMYSDARDHGYRGPTRTVRLPRATSGGVGAIAKSEDGVRCAVAGQDSACPLEALRILRLSEPSNEGSSHEHKHAIGDGGHRIDASRNLWTGSGLKIDSASTDVVWGHGVYNNKILTSARNGELIMWDLNKSGSSKYERKTKDHTRSIHKIAYSHMVPYYCVTASADENLRVWDLRTMSRSINRIRLRSAVRTVVLSPSSARPLEAMVGLDNGTILRYDLQKGQMGQLDILPVAHAGPILSLDWCMPTTYSSSGSSFDSEPRGGWLVSGGMDRCVKVWDLSAARNTGHMPHRPTYMLSTSFPVRSVLWRPSYECEVAVVSNADEGTGAEDRADEIEIWDVRRGSIAKWQIVGSAVDGDATDLVWKDSHALWAHHSSGTFSQLDVRHSIRPLDAIPRVAMDWQAAGALAFVADKRPMWEVPYDDIDPEKGHAAQERGSKLKALGDAPYFPALQTVGAFVTDDMLEDTEALITLAKGYVITGSDRISLCQQNAELAFSVGKVEAAHTWLLMASLLTDLVPQAPPTPPLTPTSLISPPLPHSMSAPASIPILKKAPRSGMSSRRASSSDPAAQHEPSSRSPSRGPGSAHGSEHTTYPPQRRNTPASSTSPSPRKVNVALPPPAPRRDSSTSLFKPRSVSIYRRPSVAISRESESPSDSVKSHVSSLRHVGEGALDDSDSEGEEEGEVMAEVEVVREDPSPSPSPSRASHSSQTSYSLAHTPSPLSRGSEEWANEDEDEEEEEEDDTPSPASTDTEGASENENSSPERRSRRSVSRSRRRAQRSRSSTIASLAAASSSAASVVMRPAVSRQESCSSVRTVVAEPGANQAGREEAVRDVRSVGGVGRRSRMSRVSGSSRATSPSHTRQTSRAMSSEYNEGRGQAEHGRGRGREKEREEIKDRERMIRDVAWRAVREGLEAFADTGDVQMCALMCLVAPQELAIGKERTVRFLEAYTEILSRLRLHAPAAYIRKYAKLEDVQVTTRVQTTVHLSCGRCRKPIFASGSSRRPYCTSCQAAFSRCSICHLPVKTLLFQCAVCTHGGHQSCYREYYSQRPLVELPSSEPRGRPPTRKGSPLAAEDEWEGTRTSASGSGSAGSRAGRMTKLSGRPCAAGCGHFCWIACEGEESRGSGER</sequence>
<feature type="compositionally biased region" description="Polar residues" evidence="7">
    <location>
        <begin position="736"/>
        <end position="746"/>
    </location>
</feature>
<evidence type="ECO:0000256" key="2">
    <source>
        <dbReference type="ARBA" id="ARBA00022723"/>
    </source>
</evidence>
<dbReference type="STRING" id="5364.A0A5C3MXH1"/>
<evidence type="ECO:0000256" key="1">
    <source>
        <dbReference type="ARBA" id="ARBA00022574"/>
    </source>
</evidence>
<dbReference type="PANTHER" id="PTHR46200">
    <property type="entry name" value="GATOR COMPLEX PROTEIN WDR24"/>
    <property type="match status" value="1"/>
</dbReference>
<dbReference type="Proteomes" id="UP000305948">
    <property type="component" value="Unassembled WGS sequence"/>
</dbReference>
<dbReference type="PROSITE" id="PS50082">
    <property type="entry name" value="WD_REPEATS_2"/>
    <property type="match status" value="2"/>
</dbReference>
<evidence type="ECO:0000259" key="8">
    <source>
        <dbReference type="Pfam" id="PF17120"/>
    </source>
</evidence>
<feature type="compositionally biased region" description="Low complexity" evidence="7">
    <location>
        <begin position="725"/>
        <end position="735"/>
    </location>
</feature>
<dbReference type="GO" id="GO:1904263">
    <property type="term" value="P:positive regulation of TORC1 signaling"/>
    <property type="evidence" value="ECO:0007669"/>
    <property type="project" value="TreeGrafter"/>
</dbReference>
<evidence type="ECO:0000256" key="6">
    <source>
        <dbReference type="PROSITE-ProRule" id="PRU00221"/>
    </source>
</evidence>
<name>A0A5C3MXH1_9AGAM</name>
<dbReference type="PROSITE" id="PS50294">
    <property type="entry name" value="WD_REPEATS_REGION"/>
    <property type="match status" value="1"/>
</dbReference>
<protein>
    <submittedName>
        <fullName evidence="9">WD40 repeat-like protein</fullName>
    </submittedName>
</protein>
<feature type="repeat" description="WD" evidence="6">
    <location>
        <begin position="285"/>
        <end position="312"/>
    </location>
</feature>
<feature type="compositionally biased region" description="Polar residues" evidence="7">
    <location>
        <begin position="614"/>
        <end position="632"/>
    </location>
</feature>
<feature type="compositionally biased region" description="Low complexity" evidence="7">
    <location>
        <begin position="804"/>
        <end position="830"/>
    </location>
</feature>
<feature type="compositionally biased region" description="Acidic residues" evidence="7">
    <location>
        <begin position="694"/>
        <end position="710"/>
    </location>
</feature>
<feature type="domain" description="WDR59/RTC1-like RING zinc finger" evidence="8">
    <location>
        <begin position="1039"/>
        <end position="1075"/>
    </location>
</feature>
<dbReference type="PANTHER" id="PTHR46200:SF1">
    <property type="entry name" value="GATOR COMPLEX PROTEIN WDR24"/>
    <property type="match status" value="1"/>
</dbReference>
<feature type="compositionally biased region" description="Low complexity" evidence="7">
    <location>
        <begin position="676"/>
        <end position="685"/>
    </location>
</feature>
<keyword evidence="1 6" id="KW-0853">WD repeat</keyword>
<feature type="repeat" description="WD" evidence="6">
    <location>
        <begin position="165"/>
        <end position="207"/>
    </location>
</feature>
<evidence type="ECO:0000256" key="7">
    <source>
        <dbReference type="SAM" id="MobiDB-lite"/>
    </source>
</evidence>
<dbReference type="AlphaFoldDB" id="A0A5C3MXH1"/>
<reference evidence="9 10" key="1">
    <citation type="journal article" date="2019" name="Nat. Ecol. Evol.">
        <title>Megaphylogeny resolves global patterns of mushroom evolution.</title>
        <authorList>
            <person name="Varga T."/>
            <person name="Krizsan K."/>
            <person name="Foldi C."/>
            <person name="Dima B."/>
            <person name="Sanchez-Garcia M."/>
            <person name="Sanchez-Ramirez S."/>
            <person name="Szollosi G.J."/>
            <person name="Szarkandi J.G."/>
            <person name="Papp V."/>
            <person name="Albert L."/>
            <person name="Andreopoulos W."/>
            <person name="Angelini C."/>
            <person name="Antonin V."/>
            <person name="Barry K.W."/>
            <person name="Bougher N.L."/>
            <person name="Buchanan P."/>
            <person name="Buyck B."/>
            <person name="Bense V."/>
            <person name="Catcheside P."/>
            <person name="Chovatia M."/>
            <person name="Cooper J."/>
            <person name="Damon W."/>
            <person name="Desjardin D."/>
            <person name="Finy P."/>
            <person name="Geml J."/>
            <person name="Haridas S."/>
            <person name="Hughes K."/>
            <person name="Justo A."/>
            <person name="Karasinski D."/>
            <person name="Kautmanova I."/>
            <person name="Kiss B."/>
            <person name="Kocsube S."/>
            <person name="Kotiranta H."/>
            <person name="LaButti K.M."/>
            <person name="Lechner B.E."/>
            <person name="Liimatainen K."/>
            <person name="Lipzen A."/>
            <person name="Lukacs Z."/>
            <person name="Mihaltcheva S."/>
            <person name="Morgado L.N."/>
            <person name="Niskanen T."/>
            <person name="Noordeloos M.E."/>
            <person name="Ohm R.A."/>
            <person name="Ortiz-Santana B."/>
            <person name="Ovrebo C."/>
            <person name="Racz N."/>
            <person name="Riley R."/>
            <person name="Savchenko A."/>
            <person name="Shiryaev A."/>
            <person name="Soop K."/>
            <person name="Spirin V."/>
            <person name="Szebenyi C."/>
            <person name="Tomsovsky M."/>
            <person name="Tulloss R.E."/>
            <person name="Uehling J."/>
            <person name="Grigoriev I.V."/>
            <person name="Vagvolgyi C."/>
            <person name="Papp T."/>
            <person name="Martin F.M."/>
            <person name="Miettinen O."/>
            <person name="Hibbett D.S."/>
            <person name="Nagy L.G."/>
        </authorList>
    </citation>
    <scope>NUCLEOTIDE SEQUENCE [LARGE SCALE GENOMIC DNA]</scope>
    <source>
        <strain evidence="9 10">OMC1185</strain>
    </source>
</reference>
<feature type="compositionally biased region" description="Basic and acidic residues" evidence="7">
    <location>
        <begin position="897"/>
        <end position="918"/>
    </location>
</feature>
<feature type="compositionally biased region" description="Polar residues" evidence="7">
    <location>
        <begin position="879"/>
        <end position="896"/>
    </location>
</feature>
<dbReference type="GO" id="GO:0016239">
    <property type="term" value="P:positive regulation of macroautophagy"/>
    <property type="evidence" value="ECO:0007669"/>
    <property type="project" value="TreeGrafter"/>
</dbReference>
<organism evidence="9 10">
    <name type="scientific">Heliocybe sulcata</name>
    <dbReference type="NCBI Taxonomy" id="5364"/>
    <lineage>
        <taxon>Eukaryota</taxon>
        <taxon>Fungi</taxon>
        <taxon>Dikarya</taxon>
        <taxon>Basidiomycota</taxon>
        <taxon>Agaricomycotina</taxon>
        <taxon>Agaricomycetes</taxon>
        <taxon>Gloeophyllales</taxon>
        <taxon>Gloeophyllaceae</taxon>
        <taxon>Heliocybe</taxon>
    </lineage>
</organism>
<dbReference type="Pfam" id="PF17120">
    <property type="entry name" value="zf-RING_16"/>
    <property type="match status" value="1"/>
</dbReference>
<dbReference type="InterPro" id="IPR001680">
    <property type="entry name" value="WD40_rpt"/>
</dbReference>
<proteinExistence type="predicted"/>
<feature type="compositionally biased region" description="Acidic residues" evidence="7">
    <location>
        <begin position="752"/>
        <end position="767"/>
    </location>
</feature>
<evidence type="ECO:0000256" key="5">
    <source>
        <dbReference type="ARBA" id="ARBA00022833"/>
    </source>
</evidence>
<evidence type="ECO:0000313" key="10">
    <source>
        <dbReference type="Proteomes" id="UP000305948"/>
    </source>
</evidence>
<dbReference type="PROSITE" id="PS00678">
    <property type="entry name" value="WD_REPEATS_1"/>
    <property type="match status" value="2"/>
</dbReference>
<keyword evidence="4" id="KW-0863">Zinc-finger</keyword>
<dbReference type="SMART" id="SM00320">
    <property type="entry name" value="WD40"/>
    <property type="match status" value="2"/>
</dbReference>
<dbReference type="Gene3D" id="2.130.10.10">
    <property type="entry name" value="YVTN repeat-like/Quinoprotein amine dehydrogenase"/>
    <property type="match status" value="1"/>
</dbReference>
<dbReference type="InterPro" id="IPR037590">
    <property type="entry name" value="WDR24"/>
</dbReference>
<dbReference type="GO" id="GO:0005774">
    <property type="term" value="C:vacuolar membrane"/>
    <property type="evidence" value="ECO:0007669"/>
    <property type="project" value="TreeGrafter"/>
</dbReference>
<keyword evidence="10" id="KW-1185">Reference proteome</keyword>
<dbReference type="InterPro" id="IPR049566">
    <property type="entry name" value="WDR59_RTC1-like_RING_Znf"/>
</dbReference>
<dbReference type="SUPFAM" id="SSF50978">
    <property type="entry name" value="WD40 repeat-like"/>
    <property type="match status" value="1"/>
</dbReference>
<dbReference type="OrthoDB" id="60955at2759"/>
<feature type="region of interest" description="Disordered" evidence="7">
    <location>
        <begin position="575"/>
        <end position="918"/>
    </location>
</feature>
<keyword evidence="3" id="KW-0677">Repeat</keyword>
<keyword evidence="5" id="KW-0862">Zinc</keyword>
<dbReference type="InterPro" id="IPR015943">
    <property type="entry name" value="WD40/YVTN_repeat-like_dom_sf"/>
</dbReference>
<evidence type="ECO:0000256" key="3">
    <source>
        <dbReference type="ARBA" id="ARBA00022737"/>
    </source>
</evidence>
<dbReference type="Pfam" id="PF00400">
    <property type="entry name" value="WD40"/>
    <property type="match status" value="1"/>
</dbReference>
<gene>
    <name evidence="9" type="ORF">OE88DRAFT_1634017</name>
</gene>
<feature type="region of interest" description="Disordered" evidence="7">
    <location>
        <begin position="1078"/>
        <end position="1123"/>
    </location>
</feature>
<feature type="compositionally biased region" description="Basic and acidic residues" evidence="7">
    <location>
        <begin position="850"/>
        <end position="859"/>
    </location>
</feature>
<dbReference type="InterPro" id="IPR036322">
    <property type="entry name" value="WD40_repeat_dom_sf"/>
</dbReference>
<accession>A0A5C3MXH1</accession>
<dbReference type="InterPro" id="IPR019775">
    <property type="entry name" value="WD40_repeat_CS"/>
</dbReference>
<evidence type="ECO:0000256" key="4">
    <source>
        <dbReference type="ARBA" id="ARBA00022771"/>
    </source>
</evidence>
<keyword evidence="2" id="KW-0479">Metal-binding</keyword>
<dbReference type="GO" id="GO:0008270">
    <property type="term" value="F:zinc ion binding"/>
    <property type="evidence" value="ECO:0007669"/>
    <property type="project" value="UniProtKB-KW"/>
</dbReference>
<dbReference type="EMBL" id="ML213518">
    <property type="protein sequence ID" value="TFK48866.1"/>
    <property type="molecule type" value="Genomic_DNA"/>
</dbReference>